<feature type="region of interest" description="Disordered" evidence="1">
    <location>
        <begin position="20"/>
        <end position="90"/>
    </location>
</feature>
<name>A0A1Q9EU28_SYMMI</name>
<dbReference type="OrthoDB" id="445510at2759"/>
<proteinExistence type="predicted"/>
<keyword evidence="3" id="KW-1185">Reference proteome</keyword>
<dbReference type="Proteomes" id="UP000186817">
    <property type="component" value="Unassembled WGS sequence"/>
</dbReference>
<protein>
    <submittedName>
        <fullName evidence="2">Uncharacterized protein</fullName>
    </submittedName>
</protein>
<evidence type="ECO:0000313" key="3">
    <source>
        <dbReference type="Proteomes" id="UP000186817"/>
    </source>
</evidence>
<dbReference type="AlphaFoldDB" id="A0A1Q9EU28"/>
<reference evidence="2 3" key="1">
    <citation type="submission" date="2016-02" db="EMBL/GenBank/DDBJ databases">
        <title>Genome analysis of coral dinoflagellate symbionts highlights evolutionary adaptations to a symbiotic lifestyle.</title>
        <authorList>
            <person name="Aranda M."/>
            <person name="Li Y."/>
            <person name="Liew Y.J."/>
            <person name="Baumgarten S."/>
            <person name="Simakov O."/>
            <person name="Wilson M."/>
            <person name="Piel J."/>
            <person name="Ashoor H."/>
            <person name="Bougouffa S."/>
            <person name="Bajic V.B."/>
            <person name="Ryu T."/>
            <person name="Ravasi T."/>
            <person name="Bayer T."/>
            <person name="Micklem G."/>
            <person name="Kim H."/>
            <person name="Bhak J."/>
            <person name="Lajeunesse T.C."/>
            <person name="Voolstra C.R."/>
        </authorList>
    </citation>
    <scope>NUCLEOTIDE SEQUENCE [LARGE SCALE GENOMIC DNA]</scope>
    <source>
        <strain evidence="2 3">CCMP2467</strain>
    </source>
</reference>
<evidence type="ECO:0000256" key="1">
    <source>
        <dbReference type="SAM" id="MobiDB-lite"/>
    </source>
</evidence>
<organism evidence="2 3">
    <name type="scientific">Symbiodinium microadriaticum</name>
    <name type="common">Dinoflagellate</name>
    <name type="synonym">Zooxanthella microadriatica</name>
    <dbReference type="NCBI Taxonomy" id="2951"/>
    <lineage>
        <taxon>Eukaryota</taxon>
        <taxon>Sar</taxon>
        <taxon>Alveolata</taxon>
        <taxon>Dinophyceae</taxon>
        <taxon>Suessiales</taxon>
        <taxon>Symbiodiniaceae</taxon>
        <taxon>Symbiodinium</taxon>
    </lineage>
</organism>
<dbReference type="EMBL" id="LSRX01000069">
    <property type="protein sequence ID" value="OLQ10910.1"/>
    <property type="molecule type" value="Genomic_DNA"/>
</dbReference>
<sequence length="336" mass="35720">MTPVPVISLPKATEAEHFVIHSDVGTPSGSMPGLPRQRRRDNLSRRKPSPTSEGQQRPGSSEKPELEPAASAVEPDSARASPTSQLRRENDVLRMQVQALREVQEQTAEIHWQVISDIVAERNLYESRWREAVASEIRPSRKTVSLVTSSASTTTETALPAPVASSAPAVPAVPAVPSVPRSVPARVYTLTPSLCHRSPTPVPVTSYTLRPSSLYTCAGTPAPSDGRRSPVPSQAAPMRVTSVEQPAVVRSAASAVRLRSAPVVSPAVAKAPAASEPTVSEPALVTTKPLEASKILALPTPCRQGGRARSKDKEKRRCSRCGFEEASDTGCCTPSA</sequence>
<accession>A0A1Q9EU28</accession>
<feature type="compositionally biased region" description="Polar residues" evidence="1">
    <location>
        <begin position="49"/>
        <end position="59"/>
    </location>
</feature>
<gene>
    <name evidence="2" type="ORF">AK812_SmicGene5295</name>
</gene>
<comment type="caution">
    <text evidence="2">The sequence shown here is derived from an EMBL/GenBank/DDBJ whole genome shotgun (WGS) entry which is preliminary data.</text>
</comment>
<evidence type="ECO:0000313" key="2">
    <source>
        <dbReference type="EMBL" id="OLQ10910.1"/>
    </source>
</evidence>